<feature type="region of interest" description="Disordered" evidence="8">
    <location>
        <begin position="1"/>
        <end position="34"/>
    </location>
</feature>
<dbReference type="Proteomes" id="UP000053060">
    <property type="component" value="Unassembled WGS sequence"/>
</dbReference>
<dbReference type="RefSeq" id="WP_081314884.1">
    <property type="nucleotide sequence ID" value="NZ_AZXY01000023.1"/>
</dbReference>
<comment type="subcellular location">
    <subcellularLocation>
        <location evidence="1">Cell membrane</location>
        <topology evidence="1">Multi-pass membrane protein</topology>
    </subcellularLocation>
</comment>
<reference evidence="12" key="1">
    <citation type="submission" date="2015-01" db="EMBL/GenBank/DDBJ databases">
        <title>Draft genome sequence of Rhodococcus pyridinivorans strain KG-16, a hydrocarbon-degrading bacterium.</title>
        <authorList>
            <person name="Aggarwal R.K."/>
            <person name="Dawar C."/>
        </authorList>
    </citation>
    <scope>NUCLEOTIDE SEQUENCE [LARGE SCALE GENOMIC DNA]</scope>
    <source>
        <strain evidence="12">KG-16</strain>
    </source>
</reference>
<evidence type="ECO:0000256" key="3">
    <source>
        <dbReference type="ARBA" id="ARBA00022448"/>
    </source>
</evidence>
<dbReference type="PATRIC" id="fig|1441730.3.peg.5311"/>
<evidence type="ECO:0000256" key="1">
    <source>
        <dbReference type="ARBA" id="ARBA00004651"/>
    </source>
</evidence>
<dbReference type="InterPro" id="IPR004638">
    <property type="entry name" value="EmrB-like"/>
</dbReference>
<feature type="transmembrane region" description="Helical" evidence="9">
    <location>
        <begin position="475"/>
        <end position="494"/>
    </location>
</feature>
<name>A0A0V9UDB1_9NOCA</name>
<keyword evidence="4" id="KW-1003">Cell membrane</keyword>
<comment type="similarity">
    <text evidence="2">Belongs to the major facilitator superfamily. EmrB family.</text>
</comment>
<dbReference type="GO" id="GO:0005886">
    <property type="term" value="C:plasma membrane"/>
    <property type="evidence" value="ECO:0007669"/>
    <property type="project" value="UniProtKB-SubCell"/>
</dbReference>
<dbReference type="Pfam" id="PF07690">
    <property type="entry name" value="MFS_1"/>
    <property type="match status" value="1"/>
</dbReference>
<evidence type="ECO:0000256" key="9">
    <source>
        <dbReference type="SAM" id="Phobius"/>
    </source>
</evidence>
<feature type="transmembrane region" description="Helical" evidence="9">
    <location>
        <begin position="228"/>
        <end position="251"/>
    </location>
</feature>
<accession>A0A0V9UDB1</accession>
<dbReference type="SUPFAM" id="SSF103473">
    <property type="entry name" value="MFS general substrate transporter"/>
    <property type="match status" value="1"/>
</dbReference>
<dbReference type="PANTHER" id="PTHR42718">
    <property type="entry name" value="MAJOR FACILITATOR SUPERFAMILY MULTIDRUG TRANSPORTER MFSC"/>
    <property type="match status" value="1"/>
</dbReference>
<dbReference type="AlphaFoldDB" id="A0A0V9UDB1"/>
<keyword evidence="5 9" id="KW-0812">Transmembrane</keyword>
<dbReference type="EMBL" id="AZXY01000023">
    <property type="protein sequence ID" value="KSZ56094.1"/>
    <property type="molecule type" value="Genomic_DNA"/>
</dbReference>
<dbReference type="PRINTS" id="PR01036">
    <property type="entry name" value="TCRTETB"/>
</dbReference>
<evidence type="ECO:0000256" key="6">
    <source>
        <dbReference type="ARBA" id="ARBA00022989"/>
    </source>
</evidence>
<dbReference type="NCBIfam" id="TIGR00711">
    <property type="entry name" value="efflux_EmrB"/>
    <property type="match status" value="1"/>
</dbReference>
<dbReference type="GO" id="GO:0022857">
    <property type="term" value="F:transmembrane transporter activity"/>
    <property type="evidence" value="ECO:0007669"/>
    <property type="project" value="InterPro"/>
</dbReference>
<feature type="domain" description="Major facilitator superfamily (MFS) profile" evidence="10">
    <location>
        <begin position="44"/>
        <end position="498"/>
    </location>
</feature>
<feature type="transmembrane region" description="Helical" evidence="9">
    <location>
        <begin position="82"/>
        <end position="103"/>
    </location>
</feature>
<feature type="transmembrane region" description="Helical" evidence="9">
    <location>
        <begin position="263"/>
        <end position="282"/>
    </location>
</feature>
<dbReference type="InterPro" id="IPR036259">
    <property type="entry name" value="MFS_trans_sf"/>
</dbReference>
<dbReference type="InterPro" id="IPR020846">
    <property type="entry name" value="MFS_dom"/>
</dbReference>
<evidence type="ECO:0000313" key="11">
    <source>
        <dbReference type="EMBL" id="KSZ56094.1"/>
    </source>
</evidence>
<evidence type="ECO:0000313" key="12">
    <source>
        <dbReference type="Proteomes" id="UP000053060"/>
    </source>
</evidence>
<keyword evidence="3" id="KW-0813">Transport</keyword>
<comment type="caution">
    <text evidence="11">The sequence shown here is derived from an EMBL/GenBank/DDBJ whole genome shotgun (WGS) entry which is preliminary data.</text>
</comment>
<dbReference type="PROSITE" id="PS50850">
    <property type="entry name" value="MFS"/>
    <property type="match status" value="1"/>
</dbReference>
<feature type="transmembrane region" description="Helical" evidence="9">
    <location>
        <begin position="168"/>
        <end position="190"/>
    </location>
</feature>
<keyword evidence="6 9" id="KW-1133">Transmembrane helix</keyword>
<evidence type="ECO:0000256" key="5">
    <source>
        <dbReference type="ARBA" id="ARBA00022692"/>
    </source>
</evidence>
<feature type="transmembrane region" description="Helical" evidence="9">
    <location>
        <begin position="368"/>
        <end position="386"/>
    </location>
</feature>
<feature type="transmembrane region" description="Helical" evidence="9">
    <location>
        <begin position="431"/>
        <end position="455"/>
    </location>
</feature>
<proteinExistence type="inferred from homology"/>
<feature type="transmembrane region" description="Helical" evidence="9">
    <location>
        <begin position="392"/>
        <end position="410"/>
    </location>
</feature>
<evidence type="ECO:0000256" key="8">
    <source>
        <dbReference type="SAM" id="MobiDB-lite"/>
    </source>
</evidence>
<dbReference type="Gene3D" id="1.20.1250.20">
    <property type="entry name" value="MFS general substrate transporter like domains"/>
    <property type="match status" value="1"/>
</dbReference>
<reference evidence="11 12" key="2">
    <citation type="journal article" date="2016" name="Genome Announc.">
        <title>Draft Genome Sequence of a Versatile Hydrocarbon-Degrading Bacterium, Rhodococcus pyridinivorans Strain KG-16, Collected from Oil Fields in India.</title>
        <authorList>
            <person name="Aggarwal R.K."/>
            <person name="Dawar C."/>
            <person name="Phanindranath R."/>
            <person name="Mutnuri L."/>
            <person name="Dayal A.M."/>
        </authorList>
    </citation>
    <scope>NUCLEOTIDE SEQUENCE [LARGE SCALE GENOMIC DNA]</scope>
    <source>
        <strain evidence="11 12">KG-16</strain>
    </source>
</reference>
<evidence type="ECO:0000256" key="2">
    <source>
        <dbReference type="ARBA" id="ARBA00008537"/>
    </source>
</evidence>
<evidence type="ECO:0000256" key="7">
    <source>
        <dbReference type="ARBA" id="ARBA00023136"/>
    </source>
</evidence>
<feature type="transmembrane region" description="Helical" evidence="9">
    <location>
        <begin position="302"/>
        <end position="326"/>
    </location>
</feature>
<evidence type="ECO:0000256" key="4">
    <source>
        <dbReference type="ARBA" id="ARBA00022475"/>
    </source>
</evidence>
<evidence type="ECO:0000259" key="10">
    <source>
        <dbReference type="PROSITE" id="PS50850"/>
    </source>
</evidence>
<dbReference type="InterPro" id="IPR011701">
    <property type="entry name" value="MFS"/>
</dbReference>
<feature type="transmembrane region" description="Helical" evidence="9">
    <location>
        <begin position="110"/>
        <end position="129"/>
    </location>
</feature>
<dbReference type="Gene3D" id="1.20.1720.10">
    <property type="entry name" value="Multidrug resistance protein D"/>
    <property type="match status" value="1"/>
</dbReference>
<protein>
    <recommendedName>
        <fullName evidence="10">Major facilitator superfamily (MFS) profile domain-containing protein</fullName>
    </recommendedName>
</protein>
<feature type="transmembrane region" description="Helical" evidence="9">
    <location>
        <begin position="135"/>
        <end position="156"/>
    </location>
</feature>
<organism evidence="11 12">
    <name type="scientific">Rhodococcus pyridinivorans KG-16</name>
    <dbReference type="NCBI Taxonomy" id="1441730"/>
    <lineage>
        <taxon>Bacteria</taxon>
        <taxon>Bacillati</taxon>
        <taxon>Actinomycetota</taxon>
        <taxon>Actinomycetes</taxon>
        <taxon>Mycobacteriales</taxon>
        <taxon>Nocardiaceae</taxon>
        <taxon>Rhodococcus</taxon>
    </lineage>
</organism>
<feature type="compositionally biased region" description="Low complexity" evidence="8">
    <location>
        <begin position="10"/>
        <end position="19"/>
    </location>
</feature>
<sequence>MPASKRNEASPEAASAAPATGSIEADNTAPTGAGNRMAPGSATIIALLMVSTFVVMVNELLLGVALPTLIADLAVTPTAGQWLTTGYLLTLAVLIPATGFVMRRFTIRELFLGSMTLFFLGTVVAAVAPGFEALLAARIIQAVGTAVFVPLLITTTMRLVPVSRRGQMMALVTAVTAVPPAIGPAISALVLSQLSWRWLFIMMLPLVVAALVLGAVKMRNLAVPERVSLDLVSLLLSALGFGGLVFGLASIGESVSGHAPVSPVIPILIGVIGVATFVCRQIRVQKRREPFLDMRIFRFRSYVTPAVVITFVAMNGFGVVLLLPLVLTSVLKLDTLQVGLFLAPGGVMLAVVSALGGPVYDRVGPRPLAIPGSIVWTGCIWFLTTIDQDTSVWRVLAVYLVLSGTQALMWGPMTTTALSSLPAELYTHGAAAFTTIQQLAGAAGGAVLISAYTIGAGSSHAGPLTLAESTSAGRTAFTVAGLLAFGACLGTFFVKRPRITAIGS</sequence>
<dbReference type="PANTHER" id="PTHR42718:SF9">
    <property type="entry name" value="MAJOR FACILITATOR SUPERFAMILY MULTIDRUG TRANSPORTER MFSC"/>
    <property type="match status" value="1"/>
</dbReference>
<keyword evidence="7 9" id="KW-0472">Membrane</keyword>
<feature type="transmembrane region" description="Helical" evidence="9">
    <location>
        <begin position="44"/>
        <end position="70"/>
    </location>
</feature>
<gene>
    <name evidence="11" type="ORF">Z045_25225</name>
</gene>
<feature type="transmembrane region" description="Helical" evidence="9">
    <location>
        <begin position="196"/>
        <end position="216"/>
    </location>
</feature>
<feature type="transmembrane region" description="Helical" evidence="9">
    <location>
        <begin position="338"/>
        <end position="356"/>
    </location>
</feature>